<organism evidence="1 2">
    <name type="scientific">Eumeta variegata</name>
    <name type="common">Bagworm moth</name>
    <name type="synonym">Eumeta japonica</name>
    <dbReference type="NCBI Taxonomy" id="151549"/>
    <lineage>
        <taxon>Eukaryota</taxon>
        <taxon>Metazoa</taxon>
        <taxon>Ecdysozoa</taxon>
        <taxon>Arthropoda</taxon>
        <taxon>Hexapoda</taxon>
        <taxon>Insecta</taxon>
        <taxon>Pterygota</taxon>
        <taxon>Neoptera</taxon>
        <taxon>Endopterygota</taxon>
        <taxon>Lepidoptera</taxon>
        <taxon>Glossata</taxon>
        <taxon>Ditrysia</taxon>
        <taxon>Tineoidea</taxon>
        <taxon>Psychidae</taxon>
        <taxon>Oiketicinae</taxon>
        <taxon>Eumeta</taxon>
    </lineage>
</organism>
<dbReference type="Proteomes" id="UP000299102">
    <property type="component" value="Unassembled WGS sequence"/>
</dbReference>
<name>A0A4C1VLE7_EUMVA</name>
<protein>
    <submittedName>
        <fullName evidence="1">Uncharacterized protein</fullName>
    </submittedName>
</protein>
<comment type="caution">
    <text evidence="1">The sequence shown here is derived from an EMBL/GenBank/DDBJ whole genome shotgun (WGS) entry which is preliminary data.</text>
</comment>
<keyword evidence="2" id="KW-1185">Reference proteome</keyword>
<evidence type="ECO:0000313" key="1">
    <source>
        <dbReference type="EMBL" id="GBP39453.1"/>
    </source>
</evidence>
<sequence length="77" mass="8854">MSHRTRERPVECLASLHQLHDRLCAVAVSLLLRRIGRWNGREIPRFALTLARSAQAERDNESRFFVPATVKDVITSK</sequence>
<accession>A0A4C1VLE7</accession>
<reference evidence="1 2" key="1">
    <citation type="journal article" date="2019" name="Commun. Biol.">
        <title>The bagworm genome reveals a unique fibroin gene that provides high tensile strength.</title>
        <authorList>
            <person name="Kono N."/>
            <person name="Nakamura H."/>
            <person name="Ohtoshi R."/>
            <person name="Tomita M."/>
            <person name="Numata K."/>
            <person name="Arakawa K."/>
        </authorList>
    </citation>
    <scope>NUCLEOTIDE SEQUENCE [LARGE SCALE GENOMIC DNA]</scope>
</reference>
<dbReference type="EMBL" id="BGZK01000366">
    <property type="protein sequence ID" value="GBP39453.1"/>
    <property type="molecule type" value="Genomic_DNA"/>
</dbReference>
<evidence type="ECO:0000313" key="2">
    <source>
        <dbReference type="Proteomes" id="UP000299102"/>
    </source>
</evidence>
<proteinExistence type="predicted"/>
<dbReference type="AlphaFoldDB" id="A0A4C1VLE7"/>
<dbReference type="OrthoDB" id="1737200at2759"/>
<gene>
    <name evidence="1" type="ORF">EVAR_23804_1</name>
</gene>